<dbReference type="RefSeq" id="WP_262598541.1">
    <property type="nucleotide sequence ID" value="NZ_CP103300.1"/>
</dbReference>
<name>A0ABY6GTY5_9GAMM</name>
<reference evidence="2" key="1">
    <citation type="submission" date="2022-10" db="EMBL/GenBank/DDBJ databases">
        <title>Completed Genome Sequence of two octocoral isolated bacterium, Endozoicomonas euniceicola EF212T and Endozoicomonas gorgoniicola PS125T.</title>
        <authorList>
            <person name="Chiou Y.-J."/>
            <person name="Chen Y.-H."/>
        </authorList>
    </citation>
    <scope>NUCLEOTIDE SEQUENCE</scope>
    <source>
        <strain evidence="2">EF212</strain>
    </source>
</reference>
<dbReference type="EMBL" id="CP103300">
    <property type="protein sequence ID" value="UYM16236.1"/>
    <property type="molecule type" value="Genomic_DNA"/>
</dbReference>
<dbReference type="Gene3D" id="3.40.50.300">
    <property type="entry name" value="P-loop containing nucleotide triphosphate hydrolases"/>
    <property type="match status" value="2"/>
</dbReference>
<dbReference type="Proteomes" id="UP001163255">
    <property type="component" value="Chromosome"/>
</dbReference>
<evidence type="ECO:0000256" key="1">
    <source>
        <dbReference type="ARBA" id="ARBA00034923"/>
    </source>
</evidence>
<proteinExistence type="predicted"/>
<dbReference type="InterPro" id="IPR000212">
    <property type="entry name" value="DNA_helicase_UvrD/REP"/>
</dbReference>
<sequence length="401" mass="46591">MAKRVFRLPRRDELTKEQRKVLRLPKNGQHLVVGSPGTGKSVVALLRMQELGNAENVHFLTFNHVLNHANKNLLDNEFSEKMNTAMSWLYDLHWNIVGGSRATYHQDKMPEIKPHKPDYKKVSERFAYYNADFTGHSLIVDEGQDLPPEWYECIESLHIKDFFVVADQNQQITEEYSSKKKLMEVLGLENDEVIELKENWRNTSPIAAFSNYFYTDKTSPKPQLPNRPSVNTPILFEYKTIDRVKEQILSEYDRDPSKLIGFFVANEGKREWWAKDLQKDDQSRKYSPPVVSTYFSSQKGDVNIEFNNGGIVVLNDKSVKGIEFDIVFILIDGFKPISNDKESLMKRLYVMSSRARERLYLLKSSIQNSILEEILPPENETITIEHNGKSTQIELLKRRQL</sequence>
<dbReference type="PANTHER" id="PTHR11070">
    <property type="entry name" value="UVRD / RECB / PCRA DNA HELICASE FAMILY MEMBER"/>
    <property type="match status" value="1"/>
</dbReference>
<protein>
    <recommendedName>
        <fullName evidence="1">DNA 3'-5' helicase II</fullName>
    </recommendedName>
</protein>
<keyword evidence="3" id="KW-1185">Reference proteome</keyword>
<dbReference type="PANTHER" id="PTHR11070:SF2">
    <property type="entry name" value="ATP-DEPENDENT DNA HELICASE SRS2"/>
    <property type="match status" value="1"/>
</dbReference>
<gene>
    <name evidence="2" type="ORF">NX720_26140</name>
</gene>
<evidence type="ECO:0000313" key="3">
    <source>
        <dbReference type="Proteomes" id="UP001163255"/>
    </source>
</evidence>
<evidence type="ECO:0000313" key="2">
    <source>
        <dbReference type="EMBL" id="UYM16236.1"/>
    </source>
</evidence>
<dbReference type="InterPro" id="IPR027417">
    <property type="entry name" value="P-loop_NTPase"/>
</dbReference>
<organism evidence="2 3">
    <name type="scientific">Endozoicomonas euniceicola</name>
    <dbReference type="NCBI Taxonomy" id="1234143"/>
    <lineage>
        <taxon>Bacteria</taxon>
        <taxon>Pseudomonadati</taxon>
        <taxon>Pseudomonadota</taxon>
        <taxon>Gammaproteobacteria</taxon>
        <taxon>Oceanospirillales</taxon>
        <taxon>Endozoicomonadaceae</taxon>
        <taxon>Endozoicomonas</taxon>
    </lineage>
</organism>
<accession>A0ABY6GTY5</accession>
<dbReference type="Pfam" id="PF13245">
    <property type="entry name" value="AAA_19"/>
    <property type="match status" value="1"/>
</dbReference>
<dbReference type="SUPFAM" id="SSF52540">
    <property type="entry name" value="P-loop containing nucleoside triphosphate hydrolases"/>
    <property type="match status" value="1"/>
</dbReference>